<dbReference type="SUPFAM" id="SSF53807">
    <property type="entry name" value="Helical backbone' metal receptor"/>
    <property type="match status" value="1"/>
</dbReference>
<evidence type="ECO:0000313" key="8">
    <source>
        <dbReference type="EMBL" id="OAS16726.1"/>
    </source>
</evidence>
<evidence type="ECO:0000256" key="4">
    <source>
        <dbReference type="ARBA" id="ARBA00022729"/>
    </source>
</evidence>
<dbReference type="PANTHER" id="PTHR30532:SF26">
    <property type="entry name" value="IRON(3+)-HYDROXAMATE-BINDING PROTEIN FHUD"/>
    <property type="match status" value="1"/>
</dbReference>
<evidence type="ECO:0000313" key="9">
    <source>
        <dbReference type="Proteomes" id="UP000078454"/>
    </source>
</evidence>
<dbReference type="Proteomes" id="UP000078454">
    <property type="component" value="Unassembled WGS sequence"/>
</dbReference>
<sequence>MGRKRIILICFIIIMMVGGTVACGNAKESGSAAGTPTATNQSVDATKETAKPTAEAKTRSYTHMAGSSVIPVKAERVVTDWYYGQLVALGLKPIGTDDFVLKNHPFIKKDGTESIGQSLEKIVELQPDLIISWGASKYDNYSKIAPTVPLELSGGPKDSVRIFGDILGRKAEAEQWITQFDAKVETARKKVASKISKDETFTIFNIWKNKLRVYGFVNMGGYALYDGLQVTPAPNVEKEFRNAKEWYREISYEVLPEFAGDHIILTTYDPDGTSTVLKELESSPLWKNLKAVKNGNVHVVNYNYLYNDDPIAVENQIDILSDAILAGR</sequence>
<dbReference type="STRING" id="1850517.A8708_07625"/>
<evidence type="ECO:0000256" key="5">
    <source>
        <dbReference type="SAM" id="MobiDB-lite"/>
    </source>
</evidence>
<dbReference type="GO" id="GO:1901678">
    <property type="term" value="P:iron coordination entity transport"/>
    <property type="evidence" value="ECO:0007669"/>
    <property type="project" value="UniProtKB-ARBA"/>
</dbReference>
<evidence type="ECO:0000256" key="3">
    <source>
        <dbReference type="ARBA" id="ARBA00022448"/>
    </source>
</evidence>
<accession>A0A198A6M3</accession>
<keyword evidence="9" id="KW-1185">Reference proteome</keyword>
<evidence type="ECO:0000256" key="2">
    <source>
        <dbReference type="ARBA" id="ARBA00008814"/>
    </source>
</evidence>
<dbReference type="PROSITE" id="PS50983">
    <property type="entry name" value="FE_B12_PBP"/>
    <property type="match status" value="1"/>
</dbReference>
<gene>
    <name evidence="8" type="ORF">A8708_07625</name>
</gene>
<dbReference type="PANTHER" id="PTHR30532">
    <property type="entry name" value="IRON III DICITRATE-BINDING PERIPLASMIC PROTEIN"/>
    <property type="match status" value="1"/>
</dbReference>
<dbReference type="GO" id="GO:0030288">
    <property type="term" value="C:outer membrane-bounded periplasmic space"/>
    <property type="evidence" value="ECO:0007669"/>
    <property type="project" value="TreeGrafter"/>
</dbReference>
<keyword evidence="4 6" id="KW-0732">Signal</keyword>
<reference evidence="8 9" key="1">
    <citation type="submission" date="2016-05" db="EMBL/GenBank/DDBJ databases">
        <title>Paenibacillus sp. 1ZS3-15 nov., isolated from the rhizosphere soil.</title>
        <authorList>
            <person name="Zhang X.X."/>
            <person name="Zhang J."/>
        </authorList>
    </citation>
    <scope>NUCLEOTIDE SEQUENCE [LARGE SCALE GENOMIC DNA]</scope>
    <source>
        <strain evidence="8 9">1ZS3-15</strain>
    </source>
</reference>
<feature type="chain" id="PRO_5008277852" description="Fe/B12 periplasmic-binding domain-containing protein" evidence="6">
    <location>
        <begin position="23"/>
        <end position="328"/>
    </location>
</feature>
<comment type="caution">
    <text evidence="8">The sequence shown here is derived from an EMBL/GenBank/DDBJ whole genome shotgun (WGS) entry which is preliminary data.</text>
</comment>
<feature type="region of interest" description="Disordered" evidence="5">
    <location>
        <begin position="28"/>
        <end position="58"/>
    </location>
</feature>
<organism evidence="8 9">
    <name type="scientific">Paenibacillus oryzisoli</name>
    <dbReference type="NCBI Taxonomy" id="1850517"/>
    <lineage>
        <taxon>Bacteria</taxon>
        <taxon>Bacillati</taxon>
        <taxon>Bacillota</taxon>
        <taxon>Bacilli</taxon>
        <taxon>Bacillales</taxon>
        <taxon>Paenibacillaceae</taxon>
        <taxon>Paenibacillus</taxon>
    </lineage>
</organism>
<name>A0A198A6M3_9BACL</name>
<evidence type="ECO:0000256" key="6">
    <source>
        <dbReference type="SAM" id="SignalP"/>
    </source>
</evidence>
<feature type="signal peptide" evidence="6">
    <location>
        <begin position="1"/>
        <end position="22"/>
    </location>
</feature>
<dbReference type="OrthoDB" id="2241086at2"/>
<dbReference type="Pfam" id="PF01497">
    <property type="entry name" value="Peripla_BP_2"/>
    <property type="match status" value="1"/>
</dbReference>
<comment type="subcellular location">
    <subcellularLocation>
        <location evidence="1">Cell envelope</location>
    </subcellularLocation>
</comment>
<dbReference type="Gene3D" id="3.40.50.1980">
    <property type="entry name" value="Nitrogenase molybdenum iron protein domain"/>
    <property type="match status" value="2"/>
</dbReference>
<feature type="compositionally biased region" description="Basic and acidic residues" evidence="5">
    <location>
        <begin position="45"/>
        <end position="58"/>
    </location>
</feature>
<dbReference type="EMBL" id="LYPB01000074">
    <property type="protein sequence ID" value="OAS16726.1"/>
    <property type="molecule type" value="Genomic_DNA"/>
</dbReference>
<dbReference type="AlphaFoldDB" id="A0A198A6M3"/>
<dbReference type="InterPro" id="IPR051313">
    <property type="entry name" value="Bact_iron-sidero_bind"/>
</dbReference>
<keyword evidence="3" id="KW-0813">Transport</keyword>
<dbReference type="InterPro" id="IPR002491">
    <property type="entry name" value="ABC_transptr_periplasmic_BD"/>
</dbReference>
<feature type="domain" description="Fe/B12 periplasmic-binding" evidence="7">
    <location>
        <begin position="74"/>
        <end position="328"/>
    </location>
</feature>
<dbReference type="PROSITE" id="PS51257">
    <property type="entry name" value="PROKAR_LIPOPROTEIN"/>
    <property type="match status" value="1"/>
</dbReference>
<evidence type="ECO:0000259" key="7">
    <source>
        <dbReference type="PROSITE" id="PS50983"/>
    </source>
</evidence>
<dbReference type="RefSeq" id="WP_068666880.1">
    <property type="nucleotide sequence ID" value="NZ_LYPB01000074.1"/>
</dbReference>
<feature type="compositionally biased region" description="Polar residues" evidence="5">
    <location>
        <begin position="32"/>
        <end position="44"/>
    </location>
</feature>
<evidence type="ECO:0000256" key="1">
    <source>
        <dbReference type="ARBA" id="ARBA00004196"/>
    </source>
</evidence>
<protein>
    <recommendedName>
        <fullName evidence="7">Fe/B12 periplasmic-binding domain-containing protein</fullName>
    </recommendedName>
</protein>
<comment type="similarity">
    <text evidence="2">Belongs to the bacterial solute-binding protein 8 family.</text>
</comment>
<proteinExistence type="inferred from homology"/>